<dbReference type="PANTHER" id="PTHR34817">
    <property type="entry name" value="NUCLEOTIDYLTRANSFERASE"/>
    <property type="match status" value="1"/>
</dbReference>
<dbReference type="AlphaFoldDB" id="A0A4U1MKX5"/>
<keyword evidence="1" id="KW-0808">Transferase</keyword>
<dbReference type="Proteomes" id="UP000310541">
    <property type="component" value="Unassembled WGS sequence"/>
</dbReference>
<dbReference type="EMBL" id="SWFM01000001">
    <property type="protein sequence ID" value="TKD71265.1"/>
    <property type="molecule type" value="Genomic_DNA"/>
</dbReference>
<dbReference type="InterPro" id="IPR018775">
    <property type="entry name" value="RlaP"/>
</dbReference>
<organism evidence="1 2">
    <name type="scientific">Guptibacillus hwajinpoensis</name>
    <dbReference type="NCBI Taxonomy" id="208199"/>
    <lineage>
        <taxon>Bacteria</taxon>
        <taxon>Bacillati</taxon>
        <taxon>Bacillota</taxon>
        <taxon>Bacilli</taxon>
        <taxon>Bacillales</taxon>
        <taxon>Guptibacillaceae</taxon>
        <taxon>Guptibacillus</taxon>
    </lineage>
</organism>
<reference evidence="1 2" key="1">
    <citation type="submission" date="2019-04" db="EMBL/GenBank/DDBJ databases">
        <title>Genome sequence of Bacillus hwajinpoensis strain Y2.</title>
        <authorList>
            <person name="Fair J.L."/>
            <person name="Maclea K.S."/>
        </authorList>
    </citation>
    <scope>NUCLEOTIDE SEQUENCE [LARGE SCALE GENOMIC DNA]</scope>
    <source>
        <strain evidence="1 2">Y2</strain>
    </source>
</reference>
<protein>
    <submittedName>
        <fullName evidence="1">Nucleotidyltransferase domain-containing protein</fullName>
    </submittedName>
</protein>
<dbReference type="Pfam" id="PF10127">
    <property type="entry name" value="RlaP"/>
    <property type="match status" value="1"/>
</dbReference>
<comment type="caution">
    <text evidence="1">The sequence shown here is derived from an EMBL/GenBank/DDBJ whole genome shotgun (WGS) entry which is preliminary data.</text>
</comment>
<evidence type="ECO:0000313" key="2">
    <source>
        <dbReference type="Proteomes" id="UP000310541"/>
    </source>
</evidence>
<evidence type="ECO:0000313" key="1">
    <source>
        <dbReference type="EMBL" id="TKD71265.1"/>
    </source>
</evidence>
<dbReference type="OrthoDB" id="9796845at2"/>
<dbReference type="GO" id="GO:0016740">
    <property type="term" value="F:transferase activity"/>
    <property type="evidence" value="ECO:0007669"/>
    <property type="project" value="UniProtKB-KW"/>
</dbReference>
<gene>
    <name evidence="1" type="ORF">FBF83_00180</name>
</gene>
<name>A0A4U1MKX5_9BACL</name>
<dbReference type="RefSeq" id="WP_136945144.1">
    <property type="nucleotide sequence ID" value="NZ_SWFM01000001.1"/>
</dbReference>
<sequence length="241" mass="28297">MIDLNAQIKAIEMKRNIKVLYACDNGSRAFGYETDESDYDIRFIYSHPSDWYLSIYTKSDVLEVKTKNIEMHGWDIRKALQLLTKSNPSLHEWLASPVVYRCGKEVEIVRELAKRYFSSKTLTFHYVKMGHTNLKTYEQQKKQKLLLYSLKSVLYGEWIYAYNEMPSLSFQDLVNEFQMNTVIHNECLALLARKTLGNPALLISYIQFKLDDLKEKSQKLGSPLSVDYEEVDRVFRYILSQ</sequence>
<proteinExistence type="predicted"/>
<accession>A0A4U1MKX5</accession>
<dbReference type="PANTHER" id="PTHR34817:SF2">
    <property type="entry name" value="NUCLEOTIDYLTRANSFERASE"/>
    <property type="match status" value="1"/>
</dbReference>